<comment type="caution">
    <text evidence="1">The sequence shown here is derived from an EMBL/GenBank/DDBJ whole genome shotgun (WGS) entry which is preliminary data.</text>
</comment>
<proteinExistence type="predicted"/>
<gene>
    <name evidence="1" type="ORF">CLV27_1522</name>
</gene>
<keyword evidence="2" id="KW-1185">Reference proteome</keyword>
<dbReference type="AlphaFoldDB" id="A0A4R1G6T6"/>
<evidence type="ECO:0000313" key="1">
    <source>
        <dbReference type="EMBL" id="TCK03444.1"/>
    </source>
</evidence>
<dbReference type="RefSeq" id="WP_243644913.1">
    <property type="nucleotide sequence ID" value="NZ_SMFV01000005.1"/>
</dbReference>
<organism evidence="1 2">
    <name type="scientific">Phorcysia thermohydrogeniphila</name>
    <dbReference type="NCBI Taxonomy" id="936138"/>
    <lineage>
        <taxon>Bacteria</taxon>
        <taxon>Pseudomonadati</taxon>
        <taxon>Aquificota</taxon>
        <taxon>Aquificia</taxon>
        <taxon>Desulfurobacteriales</taxon>
        <taxon>Desulfurobacteriaceae</taxon>
        <taxon>Phorcysia</taxon>
    </lineage>
</organism>
<sequence>MKVRIDGKLQEVELSNTDIGSTSSLLRLIEYRYLFPERSIKYVEKDGEVLHPTKVDEVKDLSEINIVTEPSMNMVRKQIELALAALDAMIASIDRIVKDWDTKGELAKLYLHNLLDSLDWTVKVVETGSRILPIYDGIDEAIARLEDTVFRLDDLMYEGREEEALEVLRSEFPKAVEEWREFLRGMVRFIKNAPGEIH</sequence>
<accession>A0A4R1G6T6</accession>
<protein>
    <submittedName>
        <fullName evidence="1">Uncharacterized protein</fullName>
    </submittedName>
</protein>
<evidence type="ECO:0000313" key="2">
    <source>
        <dbReference type="Proteomes" id="UP000295777"/>
    </source>
</evidence>
<dbReference type="Proteomes" id="UP000295777">
    <property type="component" value="Unassembled WGS sequence"/>
</dbReference>
<dbReference type="EMBL" id="SMFV01000005">
    <property type="protein sequence ID" value="TCK03444.1"/>
    <property type="molecule type" value="Genomic_DNA"/>
</dbReference>
<name>A0A4R1G6T6_9BACT</name>
<reference evidence="1 2" key="1">
    <citation type="submission" date="2019-03" db="EMBL/GenBank/DDBJ databases">
        <title>Genomic Encyclopedia of Archaeal and Bacterial Type Strains, Phase II (KMG-II): from individual species to whole genera.</title>
        <authorList>
            <person name="Goeker M."/>
        </authorList>
    </citation>
    <scope>NUCLEOTIDE SEQUENCE [LARGE SCALE GENOMIC DNA]</scope>
    <source>
        <strain evidence="1 2">DSM 24425</strain>
    </source>
</reference>